<evidence type="ECO:0000313" key="3">
    <source>
        <dbReference type="EMBL" id="RDX54833.1"/>
    </source>
</evidence>
<dbReference type="EMBL" id="KZ857430">
    <property type="protein sequence ID" value="RDX46085.1"/>
    <property type="molecule type" value="Genomic_DNA"/>
</dbReference>
<accession>A0A371DQL0</accession>
<protein>
    <submittedName>
        <fullName evidence="3">Uncharacterized protein</fullName>
    </submittedName>
</protein>
<name>A0A371DQL0_9APHY</name>
<dbReference type="EMBL" id="KZ857384">
    <property type="protein sequence ID" value="RDX54833.1"/>
    <property type="molecule type" value="Genomic_DNA"/>
</dbReference>
<gene>
    <name evidence="3" type="ORF">OH76DRAFT_1398255</name>
    <name evidence="2" type="ORF">OH76DRAFT_1407215</name>
</gene>
<organism evidence="3 4">
    <name type="scientific">Lentinus brumalis</name>
    <dbReference type="NCBI Taxonomy" id="2498619"/>
    <lineage>
        <taxon>Eukaryota</taxon>
        <taxon>Fungi</taxon>
        <taxon>Dikarya</taxon>
        <taxon>Basidiomycota</taxon>
        <taxon>Agaricomycotina</taxon>
        <taxon>Agaricomycetes</taxon>
        <taxon>Polyporales</taxon>
        <taxon>Polyporaceae</taxon>
        <taxon>Lentinus</taxon>
    </lineage>
</organism>
<proteinExistence type="predicted"/>
<evidence type="ECO:0000313" key="2">
    <source>
        <dbReference type="EMBL" id="RDX46085.1"/>
    </source>
</evidence>
<dbReference type="AlphaFoldDB" id="A0A371DQL0"/>
<evidence type="ECO:0000256" key="1">
    <source>
        <dbReference type="SAM" id="MobiDB-lite"/>
    </source>
</evidence>
<sequence>MFTPLCDTFAVRQVPRHGEAIGRVSCLPCPPEHHSGSSSVPSSFPLSLTPTRLSLLLRHRPGQHSLPLVAPSKSSRSHDADSTTRVTKNSTYP</sequence>
<keyword evidence="4" id="KW-1185">Reference proteome</keyword>
<feature type="region of interest" description="Disordered" evidence="1">
    <location>
        <begin position="64"/>
        <end position="93"/>
    </location>
</feature>
<evidence type="ECO:0000313" key="4">
    <source>
        <dbReference type="Proteomes" id="UP000256964"/>
    </source>
</evidence>
<dbReference type="Proteomes" id="UP000256964">
    <property type="component" value="Unassembled WGS sequence"/>
</dbReference>
<feature type="compositionally biased region" description="Polar residues" evidence="1">
    <location>
        <begin position="83"/>
        <end position="93"/>
    </location>
</feature>
<reference evidence="3 4" key="1">
    <citation type="journal article" date="2018" name="Biotechnol. Biofuels">
        <title>Integrative visual omics of the white-rot fungus Polyporus brumalis exposes the biotechnological potential of its oxidative enzymes for delignifying raw plant biomass.</title>
        <authorList>
            <person name="Miyauchi S."/>
            <person name="Rancon A."/>
            <person name="Drula E."/>
            <person name="Hage H."/>
            <person name="Chaduli D."/>
            <person name="Favel A."/>
            <person name="Grisel S."/>
            <person name="Henrissat B."/>
            <person name="Herpoel-Gimbert I."/>
            <person name="Ruiz-Duenas F.J."/>
            <person name="Chevret D."/>
            <person name="Hainaut M."/>
            <person name="Lin J."/>
            <person name="Wang M."/>
            <person name="Pangilinan J."/>
            <person name="Lipzen A."/>
            <person name="Lesage-Meessen L."/>
            <person name="Navarro D."/>
            <person name="Riley R."/>
            <person name="Grigoriev I.V."/>
            <person name="Zhou S."/>
            <person name="Raouche S."/>
            <person name="Rosso M.N."/>
        </authorList>
    </citation>
    <scope>NUCLEOTIDE SEQUENCE [LARGE SCALE GENOMIC DNA]</scope>
    <source>
        <strain evidence="3 4">BRFM 1820</strain>
    </source>
</reference>